<dbReference type="EMBL" id="BSXS01009735">
    <property type="protein sequence ID" value="GME96396.1"/>
    <property type="molecule type" value="Genomic_DNA"/>
</dbReference>
<keyword evidence="2" id="KW-1185">Reference proteome</keyword>
<gene>
    <name evidence="1" type="ORF">Amon02_000997700</name>
</gene>
<dbReference type="Proteomes" id="UP001165064">
    <property type="component" value="Unassembled WGS sequence"/>
</dbReference>
<accession>A0ACB5TW52</accession>
<proteinExistence type="predicted"/>
<comment type="caution">
    <text evidence="1">The sequence shown here is derived from an EMBL/GenBank/DDBJ whole genome shotgun (WGS) entry which is preliminary data.</text>
</comment>
<evidence type="ECO:0000313" key="2">
    <source>
        <dbReference type="Proteomes" id="UP001165064"/>
    </source>
</evidence>
<protein>
    <submittedName>
        <fullName evidence="1">Unnamed protein product</fullName>
    </submittedName>
</protein>
<organism evidence="1 2">
    <name type="scientific">Ambrosiozyma monospora</name>
    <name type="common">Yeast</name>
    <name type="synonym">Endomycopsis monosporus</name>
    <dbReference type="NCBI Taxonomy" id="43982"/>
    <lineage>
        <taxon>Eukaryota</taxon>
        <taxon>Fungi</taxon>
        <taxon>Dikarya</taxon>
        <taxon>Ascomycota</taxon>
        <taxon>Saccharomycotina</taxon>
        <taxon>Pichiomycetes</taxon>
        <taxon>Pichiales</taxon>
        <taxon>Pichiaceae</taxon>
        <taxon>Ambrosiozyma</taxon>
    </lineage>
</organism>
<reference evidence="1" key="1">
    <citation type="submission" date="2023-04" db="EMBL/GenBank/DDBJ databases">
        <title>Ambrosiozyma monospora NBRC 10751.</title>
        <authorList>
            <person name="Ichikawa N."/>
            <person name="Sato H."/>
            <person name="Tonouchi N."/>
        </authorList>
    </citation>
    <scope>NUCLEOTIDE SEQUENCE</scope>
    <source>
        <strain evidence="1">NBRC 10751</strain>
    </source>
</reference>
<evidence type="ECO:0000313" key="1">
    <source>
        <dbReference type="EMBL" id="GME96396.1"/>
    </source>
</evidence>
<name>A0ACB5TW52_AMBMO</name>
<sequence length="406" mass="45203">MSKPTGARIGLSTSNNAYEGSRQINIANITKTATNSASKTMTMRTDPDKNYRSGLVTANAYNAANGQVNIANITKTANSSASRSMSMRTNPDKNYRSGLVTANAFNTANGQVNISKITSAAEQSAQKSITSRLSRPNNFYGIPTASDSVNNDSYASVGALASQNFDPKLDRAAEERATLAKNSLVENKVLLKAVQNANKTLDRLDTKISSETLFSNREMNIKAIQIAQANLARRRAENDGKIDVGSGMKMSADEIHRMAEALVKPVLADLNAKVALQQQSNEEKKRQQDELKQKRIQYFADKKAAKVALKEKRESEKVTRRLKLQEDQDALKQEQMEMSEAYDAKLAEKEEEYKKQIEEEEKAKHEVDTERDAKLQVLREEKEAKDAERQAEIDAIQKEKDEEKCQ</sequence>